<keyword evidence="12" id="KW-1185">Reference proteome</keyword>
<accession>A0A1Y2HKU9</accession>
<dbReference type="OrthoDB" id="10255969at2759"/>
<reference evidence="11 12" key="1">
    <citation type="submission" date="2016-07" db="EMBL/GenBank/DDBJ databases">
        <title>Pervasive Adenine N6-methylation of Active Genes in Fungi.</title>
        <authorList>
            <consortium name="DOE Joint Genome Institute"/>
            <person name="Mondo S.J."/>
            <person name="Dannebaum R.O."/>
            <person name="Kuo R.C."/>
            <person name="Labutti K."/>
            <person name="Haridas S."/>
            <person name="Kuo A."/>
            <person name="Salamov A."/>
            <person name="Ahrendt S.R."/>
            <person name="Lipzen A."/>
            <person name="Sullivan W."/>
            <person name="Andreopoulos W.B."/>
            <person name="Clum A."/>
            <person name="Lindquist E."/>
            <person name="Daum C."/>
            <person name="Ramamoorthy G.K."/>
            <person name="Gryganskyi A."/>
            <person name="Culley D."/>
            <person name="Magnuson J.K."/>
            <person name="James T.Y."/>
            <person name="O'Malley M.A."/>
            <person name="Stajich J.E."/>
            <person name="Spatafora J.W."/>
            <person name="Visel A."/>
            <person name="Grigoriev I.V."/>
        </authorList>
    </citation>
    <scope>NUCLEOTIDE SEQUENCE [LARGE SCALE GENOMIC DNA]</scope>
    <source>
        <strain evidence="11 12">PL171</strain>
    </source>
</reference>
<evidence type="ECO:0000256" key="6">
    <source>
        <dbReference type="ARBA" id="ARBA00022840"/>
    </source>
</evidence>
<sequence>MSKYKVRIRRSAWRQLAALCRKNYLVKSRDRMPWIMSLVMPLYMLAILWVLSAATGNAGRAPSLNALPKLAEEGKTCVNVPADKCVHIAYTNTTNVDPVIENLVSLAAASEKPNPIIIRNFESASAIREYFDANPGALVSGVDFLNVSAVTTFPFTDPNAITFPRELATVSYSIYTNISALIMSTPLRQRFVTTQLYVERALINTRRQMFALPPLEAPLAAPANDPLGFPLFTWMNTMEQRGMSVTVLFQFYFVFMLSSMWTNVLRDVATEKQNKIREILTVQGLTSPVYMTAVFITQFLTDAPTMLIVTLISTLTQMFPNTNFLLFLVASLLYLATCTLTGLLLSVYINDPKRAESTGQIYAILVLALYGVGLALVFDTGFTSTGFNKPAYEWLMYLVAPVTYARLIALFMHRETILLPTTLSTFTETQIPLLLGFLALDIVLYAVLVWYLDQVSIGLPANFPFRAEYWNDGGDSGKSEAELLRVTPEALPEPDTVNDDATVVRMPGFADEVKQRGAAISVRRLVKEFPIVESTAAADSGPKSGTKAGVKRAVNGLSLDVPRGTVFGLLGRNGEGKSTSINLMTGLLPATAGDVSVLGTKVTNLTIRAVQRQLGLCPQHDVLWATLTCLEHLQIVAEIRGVEVEQGGSLHEYLMQLLQDVYLQTRADDASAGLSGGMKRKLSVAMSLLGSPPIVILDEPTTGMDVYTRQHVWSLIQDTRKHSTVLLTSHSMEEIEAVSDNVAIISAGRLRSLGTPLYLKNKFGAGYRFVAERVPGSTTFSAARLLGALKDKFADSVVTVESETPASVTLRIAIKDAGDRKVTDAVSKFFDKWDELNDRYQLGVASIGFGVVTLEDVFIQLNDEWEREAKAASAPEA</sequence>
<evidence type="ECO:0000256" key="3">
    <source>
        <dbReference type="ARBA" id="ARBA00022448"/>
    </source>
</evidence>
<organism evidence="11 12">
    <name type="scientific">Catenaria anguillulae PL171</name>
    <dbReference type="NCBI Taxonomy" id="765915"/>
    <lineage>
        <taxon>Eukaryota</taxon>
        <taxon>Fungi</taxon>
        <taxon>Fungi incertae sedis</taxon>
        <taxon>Blastocladiomycota</taxon>
        <taxon>Blastocladiomycetes</taxon>
        <taxon>Blastocladiales</taxon>
        <taxon>Catenariaceae</taxon>
        <taxon>Catenaria</taxon>
    </lineage>
</organism>
<gene>
    <name evidence="11" type="ORF">BCR44DRAFT_23921</name>
</gene>
<evidence type="ECO:0000256" key="1">
    <source>
        <dbReference type="ARBA" id="ARBA00004141"/>
    </source>
</evidence>
<dbReference type="GO" id="GO:0005524">
    <property type="term" value="F:ATP binding"/>
    <property type="evidence" value="ECO:0007669"/>
    <property type="project" value="UniProtKB-KW"/>
</dbReference>
<dbReference type="AlphaFoldDB" id="A0A1Y2HKU9"/>
<evidence type="ECO:0000256" key="5">
    <source>
        <dbReference type="ARBA" id="ARBA00022741"/>
    </source>
</evidence>
<comment type="caution">
    <text evidence="11">The sequence shown here is derived from an EMBL/GenBank/DDBJ whole genome shotgun (WGS) entry which is preliminary data.</text>
</comment>
<comment type="subcellular location">
    <subcellularLocation>
        <location evidence="1">Membrane</location>
        <topology evidence="1">Multi-pass membrane protein</topology>
    </subcellularLocation>
</comment>
<dbReference type="PROSITE" id="PS00211">
    <property type="entry name" value="ABC_TRANSPORTER_1"/>
    <property type="match status" value="1"/>
</dbReference>
<evidence type="ECO:0000256" key="2">
    <source>
        <dbReference type="ARBA" id="ARBA00008869"/>
    </source>
</evidence>
<evidence type="ECO:0000256" key="9">
    <source>
        <dbReference type="SAM" id="Phobius"/>
    </source>
</evidence>
<protein>
    <recommendedName>
        <fullName evidence="10">ABC transporter domain-containing protein</fullName>
    </recommendedName>
</protein>
<dbReference type="FunFam" id="3.40.50.300:FF:000335">
    <property type="entry name" value="ATP binding cassette subfamily A member 5"/>
    <property type="match status" value="1"/>
</dbReference>
<keyword evidence="4 9" id="KW-0812">Transmembrane</keyword>
<dbReference type="GO" id="GO:0016020">
    <property type="term" value="C:membrane"/>
    <property type="evidence" value="ECO:0007669"/>
    <property type="project" value="UniProtKB-SubCell"/>
</dbReference>
<evidence type="ECO:0000313" key="12">
    <source>
        <dbReference type="Proteomes" id="UP000193411"/>
    </source>
</evidence>
<dbReference type="SMART" id="SM00382">
    <property type="entry name" value="AAA"/>
    <property type="match status" value="1"/>
</dbReference>
<dbReference type="GO" id="GO:0016887">
    <property type="term" value="F:ATP hydrolysis activity"/>
    <property type="evidence" value="ECO:0007669"/>
    <property type="project" value="InterPro"/>
</dbReference>
<dbReference type="InterPro" id="IPR026082">
    <property type="entry name" value="ABCA"/>
</dbReference>
<dbReference type="Gene3D" id="3.40.50.300">
    <property type="entry name" value="P-loop containing nucleotide triphosphate hydrolases"/>
    <property type="match status" value="1"/>
</dbReference>
<dbReference type="Proteomes" id="UP000193411">
    <property type="component" value="Unassembled WGS sequence"/>
</dbReference>
<keyword evidence="5" id="KW-0547">Nucleotide-binding</keyword>
<evidence type="ECO:0000256" key="8">
    <source>
        <dbReference type="ARBA" id="ARBA00023136"/>
    </source>
</evidence>
<feature type="transmembrane region" description="Helical" evidence="9">
    <location>
        <begin position="324"/>
        <end position="349"/>
    </location>
</feature>
<dbReference type="InterPro" id="IPR017871">
    <property type="entry name" value="ABC_transporter-like_CS"/>
</dbReference>
<comment type="similarity">
    <text evidence="2">Belongs to the ABC transporter superfamily. ABCA family.</text>
</comment>
<dbReference type="InterPro" id="IPR003439">
    <property type="entry name" value="ABC_transporter-like_ATP-bd"/>
</dbReference>
<feature type="transmembrane region" description="Helical" evidence="9">
    <location>
        <begin position="361"/>
        <end position="382"/>
    </location>
</feature>
<dbReference type="GO" id="GO:0140359">
    <property type="term" value="F:ABC-type transporter activity"/>
    <property type="evidence" value="ECO:0007669"/>
    <property type="project" value="InterPro"/>
</dbReference>
<dbReference type="SUPFAM" id="SSF52540">
    <property type="entry name" value="P-loop containing nucleoside triphosphate hydrolases"/>
    <property type="match status" value="1"/>
</dbReference>
<dbReference type="InterPro" id="IPR013525">
    <property type="entry name" value="ABC2_TM"/>
</dbReference>
<feature type="domain" description="ABC transporter" evidence="10">
    <location>
        <begin position="526"/>
        <end position="772"/>
    </location>
</feature>
<feature type="transmembrane region" description="Helical" evidence="9">
    <location>
        <begin position="289"/>
        <end position="312"/>
    </location>
</feature>
<evidence type="ECO:0000256" key="4">
    <source>
        <dbReference type="ARBA" id="ARBA00022692"/>
    </source>
</evidence>
<evidence type="ECO:0000259" key="10">
    <source>
        <dbReference type="PROSITE" id="PS50893"/>
    </source>
</evidence>
<dbReference type="STRING" id="765915.A0A1Y2HKU9"/>
<evidence type="ECO:0000256" key="7">
    <source>
        <dbReference type="ARBA" id="ARBA00022989"/>
    </source>
</evidence>
<name>A0A1Y2HKU9_9FUNG</name>
<dbReference type="InterPro" id="IPR027417">
    <property type="entry name" value="P-loop_NTPase"/>
</dbReference>
<keyword evidence="6" id="KW-0067">ATP-binding</keyword>
<evidence type="ECO:0000313" key="11">
    <source>
        <dbReference type="EMBL" id="ORZ35179.1"/>
    </source>
</evidence>
<keyword evidence="3" id="KW-0813">Transport</keyword>
<feature type="transmembrane region" description="Helical" evidence="9">
    <location>
        <begin position="247"/>
        <end position="268"/>
    </location>
</feature>
<dbReference type="GO" id="GO:0005319">
    <property type="term" value="F:lipid transporter activity"/>
    <property type="evidence" value="ECO:0007669"/>
    <property type="project" value="TreeGrafter"/>
</dbReference>
<keyword evidence="7 9" id="KW-1133">Transmembrane helix</keyword>
<feature type="transmembrane region" description="Helical" evidence="9">
    <location>
        <begin position="394"/>
        <end position="412"/>
    </location>
</feature>
<keyword evidence="8 9" id="KW-0472">Membrane</keyword>
<dbReference type="InterPro" id="IPR003593">
    <property type="entry name" value="AAA+_ATPase"/>
</dbReference>
<dbReference type="EMBL" id="MCFL01000023">
    <property type="protein sequence ID" value="ORZ35179.1"/>
    <property type="molecule type" value="Genomic_DNA"/>
</dbReference>
<dbReference type="PANTHER" id="PTHR19229">
    <property type="entry name" value="ATP-BINDING CASSETTE TRANSPORTER SUBFAMILY A ABCA"/>
    <property type="match status" value="1"/>
</dbReference>
<feature type="transmembrane region" description="Helical" evidence="9">
    <location>
        <begin position="433"/>
        <end position="452"/>
    </location>
</feature>
<dbReference type="PROSITE" id="PS50893">
    <property type="entry name" value="ABC_TRANSPORTER_2"/>
    <property type="match status" value="1"/>
</dbReference>
<proteinExistence type="inferred from homology"/>
<dbReference type="CDD" id="cd03263">
    <property type="entry name" value="ABC_subfamily_A"/>
    <property type="match status" value="1"/>
</dbReference>
<dbReference type="Pfam" id="PF12698">
    <property type="entry name" value="ABC2_membrane_3"/>
    <property type="match status" value="1"/>
</dbReference>
<dbReference type="Pfam" id="PF00005">
    <property type="entry name" value="ABC_tran"/>
    <property type="match status" value="1"/>
</dbReference>